<evidence type="ECO:0000256" key="3">
    <source>
        <dbReference type="ARBA" id="ARBA00006027"/>
    </source>
</evidence>
<name>A0ABP0YAB1_9ROSI</name>
<dbReference type="CDD" id="cd15798">
    <property type="entry name" value="PMEI-like_3"/>
    <property type="match status" value="1"/>
</dbReference>
<dbReference type="NCBIfam" id="TIGR01614">
    <property type="entry name" value="PME_inhib"/>
    <property type="match status" value="1"/>
</dbReference>
<dbReference type="PANTHER" id="PTHR31707">
    <property type="entry name" value="PECTINESTERASE"/>
    <property type="match status" value="1"/>
</dbReference>
<dbReference type="SUPFAM" id="SSF101148">
    <property type="entry name" value="Plant invertase/pectin methylesterase inhibitor"/>
    <property type="match status" value="1"/>
</dbReference>
<evidence type="ECO:0000256" key="8">
    <source>
        <dbReference type="SAM" id="SignalP"/>
    </source>
</evidence>
<dbReference type="Pfam" id="PF04043">
    <property type="entry name" value="PMEI"/>
    <property type="match status" value="1"/>
</dbReference>
<dbReference type="Gene3D" id="2.160.20.10">
    <property type="entry name" value="Single-stranded right-handed beta-helix, Pectin lyase-like"/>
    <property type="match status" value="1"/>
</dbReference>
<accession>A0ABP0YAB1</accession>
<evidence type="ECO:0000256" key="6">
    <source>
        <dbReference type="ARBA" id="ARBA00022801"/>
    </source>
</evidence>
<dbReference type="SUPFAM" id="SSF51126">
    <property type="entry name" value="Pectin lyase-like"/>
    <property type="match status" value="1"/>
</dbReference>
<dbReference type="InterPro" id="IPR011050">
    <property type="entry name" value="Pectin_lyase_fold/virulence"/>
</dbReference>
<evidence type="ECO:0000313" key="11">
    <source>
        <dbReference type="Proteomes" id="UP001642487"/>
    </source>
</evidence>
<keyword evidence="7" id="KW-0063">Aspartyl esterase</keyword>
<comment type="similarity">
    <text evidence="4">In the C-terminal section; belongs to the pectinesterase family.</text>
</comment>
<dbReference type="InterPro" id="IPR012334">
    <property type="entry name" value="Pectin_lyas_fold"/>
</dbReference>
<feature type="chain" id="PRO_5045279003" description="Pectinesterase inhibitor domain-containing protein" evidence="8">
    <location>
        <begin position="23"/>
        <end position="343"/>
    </location>
</feature>
<evidence type="ECO:0000256" key="1">
    <source>
        <dbReference type="ARBA" id="ARBA00004191"/>
    </source>
</evidence>
<organism evidence="10 11">
    <name type="scientific">Citrullus colocynthis</name>
    <name type="common">colocynth</name>
    <dbReference type="NCBI Taxonomy" id="252529"/>
    <lineage>
        <taxon>Eukaryota</taxon>
        <taxon>Viridiplantae</taxon>
        <taxon>Streptophyta</taxon>
        <taxon>Embryophyta</taxon>
        <taxon>Tracheophyta</taxon>
        <taxon>Spermatophyta</taxon>
        <taxon>Magnoliopsida</taxon>
        <taxon>eudicotyledons</taxon>
        <taxon>Gunneridae</taxon>
        <taxon>Pentapetalae</taxon>
        <taxon>rosids</taxon>
        <taxon>fabids</taxon>
        <taxon>Cucurbitales</taxon>
        <taxon>Cucurbitaceae</taxon>
        <taxon>Benincaseae</taxon>
        <taxon>Citrullus</taxon>
    </lineage>
</organism>
<keyword evidence="11" id="KW-1185">Reference proteome</keyword>
<dbReference type="InterPro" id="IPR000070">
    <property type="entry name" value="Pectinesterase_cat"/>
</dbReference>
<dbReference type="Pfam" id="PF01095">
    <property type="entry name" value="Pectinesterase"/>
    <property type="match status" value="1"/>
</dbReference>
<dbReference type="SMART" id="SM00856">
    <property type="entry name" value="PMEI"/>
    <property type="match status" value="1"/>
</dbReference>
<dbReference type="EMBL" id="OZ021737">
    <property type="protein sequence ID" value="CAK9316932.1"/>
    <property type="molecule type" value="Genomic_DNA"/>
</dbReference>
<evidence type="ECO:0000259" key="9">
    <source>
        <dbReference type="SMART" id="SM00856"/>
    </source>
</evidence>
<sequence>MNSVPFICLLLLSLLLAGASDSSPPSTALCKSTLYPKLCRSILSSIRFSPSDPYGYGKFSVKKCLKQAIKMSSVISDYLDRGRDSRLNQREAGALHDCRELSDLNVEFLRSIQGVLEAAEGVDEELVERVESILSAIVTNGQTCIDGLVESRSSLGNALSAPLSSAGELYSVSLGLVSNSLSRRWKKRRQKGNGDGGNFPAGARSREPLNTLIKGLHKMGSCNNQSTKCSGRKRLLTDLGSTGILINNTVVVSSTGADNFTSIGDAIAFAPNNSMPQDGYFVIYVREGYYEEYVVIPKFKTNVMLIGDGINRTIITGNHSVVDGWTTYNSSTFSKHITNSLLV</sequence>
<evidence type="ECO:0000256" key="2">
    <source>
        <dbReference type="ARBA" id="ARBA00005184"/>
    </source>
</evidence>
<protein>
    <recommendedName>
        <fullName evidence="9">Pectinesterase inhibitor domain-containing protein</fullName>
    </recommendedName>
</protein>
<dbReference type="InterPro" id="IPR035513">
    <property type="entry name" value="Invertase/methylesterase_inhib"/>
</dbReference>
<proteinExistence type="inferred from homology"/>
<dbReference type="Proteomes" id="UP001642487">
    <property type="component" value="Chromosome 3"/>
</dbReference>
<evidence type="ECO:0000256" key="7">
    <source>
        <dbReference type="ARBA" id="ARBA00023085"/>
    </source>
</evidence>
<comment type="pathway">
    <text evidence="2">Glycan metabolism; pectin degradation; 2-dehydro-3-deoxy-D-gluconate from pectin: step 1/5.</text>
</comment>
<dbReference type="Gene3D" id="1.20.140.40">
    <property type="entry name" value="Invertase/pectin methylesterase inhibitor family protein"/>
    <property type="match status" value="1"/>
</dbReference>
<keyword evidence="6" id="KW-0378">Hydrolase</keyword>
<evidence type="ECO:0000256" key="4">
    <source>
        <dbReference type="ARBA" id="ARBA00007786"/>
    </source>
</evidence>
<keyword evidence="8" id="KW-0732">Signal</keyword>
<evidence type="ECO:0000313" key="10">
    <source>
        <dbReference type="EMBL" id="CAK9316932.1"/>
    </source>
</evidence>
<feature type="domain" description="Pectinesterase inhibitor" evidence="9">
    <location>
        <begin position="21"/>
        <end position="176"/>
    </location>
</feature>
<comment type="subcellular location">
    <subcellularLocation>
        <location evidence="1">Secreted</location>
        <location evidence="1">Cell wall</location>
    </subcellularLocation>
</comment>
<dbReference type="InterPro" id="IPR006501">
    <property type="entry name" value="Pectinesterase_inhib_dom"/>
</dbReference>
<evidence type="ECO:0000256" key="5">
    <source>
        <dbReference type="ARBA" id="ARBA00022512"/>
    </source>
</evidence>
<keyword evidence="5" id="KW-0134">Cell wall</keyword>
<reference evidence="10 11" key="1">
    <citation type="submission" date="2024-03" db="EMBL/GenBank/DDBJ databases">
        <authorList>
            <person name="Gkanogiannis A."/>
            <person name="Becerra Lopez-Lavalle L."/>
        </authorList>
    </citation>
    <scope>NUCLEOTIDE SEQUENCE [LARGE SCALE GENOMIC DNA]</scope>
</reference>
<feature type="signal peptide" evidence="8">
    <location>
        <begin position="1"/>
        <end position="22"/>
    </location>
</feature>
<comment type="similarity">
    <text evidence="3">In the N-terminal section; belongs to the PMEI family.</text>
</comment>
<keyword evidence="5" id="KW-0964">Secreted</keyword>
<gene>
    <name evidence="10" type="ORF">CITCOLO1_LOCUS8815</name>
</gene>